<dbReference type="GeneID" id="300653445"/>
<protein>
    <submittedName>
        <fullName evidence="2">Uncharacterized protein</fullName>
    </submittedName>
</protein>
<accession>A0A845Q8N6</accession>
<evidence type="ECO:0000313" key="2">
    <source>
        <dbReference type="EMBL" id="NBG94466.1"/>
    </source>
</evidence>
<dbReference type="EMBL" id="WXYQ01000001">
    <property type="protein sequence ID" value="NBG94466.1"/>
    <property type="molecule type" value="Genomic_DNA"/>
</dbReference>
<name>A0A845Q8N6_9HYPH</name>
<gene>
    <name evidence="2" type="ORF">GTQ45_01810</name>
</gene>
<dbReference type="AlphaFoldDB" id="A0A845Q8N6"/>
<organism evidence="2 3">
    <name type="scientific">Pyruvatibacter mobilis</name>
    <dbReference type="NCBI Taxonomy" id="1712261"/>
    <lineage>
        <taxon>Bacteria</taxon>
        <taxon>Pseudomonadati</taxon>
        <taxon>Pseudomonadota</taxon>
        <taxon>Alphaproteobacteria</taxon>
        <taxon>Hyphomicrobiales</taxon>
        <taxon>Parvibaculaceae</taxon>
        <taxon>Pyruvatibacter</taxon>
    </lineage>
</organism>
<dbReference type="RefSeq" id="WP_160586559.1">
    <property type="nucleotide sequence ID" value="NZ_BMHN01000001.1"/>
</dbReference>
<proteinExistence type="predicted"/>
<dbReference type="Proteomes" id="UP000470384">
    <property type="component" value="Unassembled WGS sequence"/>
</dbReference>
<evidence type="ECO:0000256" key="1">
    <source>
        <dbReference type="SAM" id="MobiDB-lite"/>
    </source>
</evidence>
<reference evidence="2 3" key="1">
    <citation type="journal article" date="2016" name="Int. J. Syst. Evol. Microbiol.">
        <title>Pyruvatibacter mobilis gen. nov., sp. nov., a marine bacterium from the culture broth of Picochlorum sp. 122.</title>
        <authorList>
            <person name="Wang G."/>
            <person name="Tang M."/>
            <person name="Wu H."/>
            <person name="Dai S."/>
            <person name="Li T."/>
            <person name="Chen C."/>
            <person name="He H."/>
            <person name="Fan J."/>
            <person name="Xiang W."/>
            <person name="Li X."/>
        </authorList>
    </citation>
    <scope>NUCLEOTIDE SEQUENCE [LARGE SCALE GENOMIC DNA]</scope>
    <source>
        <strain evidence="2 3">GYP-11</strain>
    </source>
</reference>
<sequence length="137" mass="14743">MSPFIRLRAPGAAAPSTDHSLPLAPDPVSEDPALPARPNAPRLFAFTIRAIAEAETLPRLLTPFSKRGLVPKRFSSRAGLEPGWMSIWVEAELPSRKAAESIASSLRGSLSVDAVLVEETQRLTRHETRSFGAFAAG</sequence>
<dbReference type="OrthoDB" id="7062678at2"/>
<comment type="caution">
    <text evidence="2">The sequence shown here is derived from an EMBL/GenBank/DDBJ whole genome shotgun (WGS) entry which is preliminary data.</text>
</comment>
<feature type="region of interest" description="Disordered" evidence="1">
    <location>
        <begin position="8"/>
        <end position="36"/>
    </location>
</feature>
<keyword evidence="3" id="KW-1185">Reference proteome</keyword>
<evidence type="ECO:0000313" key="3">
    <source>
        <dbReference type="Proteomes" id="UP000470384"/>
    </source>
</evidence>